<protein>
    <recommendedName>
        <fullName evidence="3">CYTH domain-containing protein</fullName>
    </recommendedName>
</protein>
<organism evidence="1 2">
    <name type="scientific">Actinomycetospora chibensis</name>
    <dbReference type="NCBI Taxonomy" id="663606"/>
    <lineage>
        <taxon>Bacteria</taxon>
        <taxon>Bacillati</taxon>
        <taxon>Actinomycetota</taxon>
        <taxon>Actinomycetes</taxon>
        <taxon>Pseudonocardiales</taxon>
        <taxon>Pseudonocardiaceae</taxon>
        <taxon>Actinomycetospora</taxon>
    </lineage>
</organism>
<evidence type="ECO:0000313" key="1">
    <source>
        <dbReference type="EMBL" id="MFC4832738.1"/>
    </source>
</evidence>
<name>A0ABV9RHJ2_9PSEU</name>
<reference evidence="2" key="1">
    <citation type="journal article" date="2019" name="Int. J. Syst. Evol. Microbiol.">
        <title>The Global Catalogue of Microorganisms (GCM) 10K type strain sequencing project: providing services to taxonomists for standard genome sequencing and annotation.</title>
        <authorList>
            <consortium name="The Broad Institute Genomics Platform"/>
            <consortium name="The Broad Institute Genome Sequencing Center for Infectious Disease"/>
            <person name="Wu L."/>
            <person name="Ma J."/>
        </authorList>
    </citation>
    <scope>NUCLEOTIDE SEQUENCE [LARGE SCALE GENOMIC DNA]</scope>
    <source>
        <strain evidence="2">CCUG 50347</strain>
    </source>
</reference>
<dbReference type="RefSeq" id="WP_274191444.1">
    <property type="nucleotide sequence ID" value="NZ_BAABHN010000020.1"/>
</dbReference>
<dbReference type="Proteomes" id="UP001595909">
    <property type="component" value="Unassembled WGS sequence"/>
</dbReference>
<dbReference type="EMBL" id="JBHSIM010000020">
    <property type="protein sequence ID" value="MFC4832738.1"/>
    <property type="molecule type" value="Genomic_DNA"/>
</dbReference>
<evidence type="ECO:0000313" key="2">
    <source>
        <dbReference type="Proteomes" id="UP001595909"/>
    </source>
</evidence>
<evidence type="ECO:0008006" key="3">
    <source>
        <dbReference type="Google" id="ProtNLM"/>
    </source>
</evidence>
<comment type="caution">
    <text evidence="1">The sequence shown here is derived from an EMBL/GenBank/DDBJ whole genome shotgun (WGS) entry which is preliminary data.</text>
</comment>
<gene>
    <name evidence="1" type="ORF">ACFPEL_09975</name>
</gene>
<accession>A0ABV9RHJ2</accession>
<sequence>MLDRARTAQGEDLPGAVGFPPPDDALWTWVAGAGVDSVELKVLLRPGPGTGTRFTVRHATRVRQRRLYLMDTPDLVLARAGVHVRLRDRGRDRWDVTVRRRGEGPVADLPRPAGARVELDVLPGHAFHSTELREVVDVDRALACRDGRLDTREVLTAAQTALLDEAAPGVATLHAHGPLAVERVTVPRPRCRLPHARHERCRFPGGRVLEEFSARCAPAEAADVARAVTRFLALHDAAPAQEQRTKSAAWLDELLRAAGV</sequence>
<proteinExistence type="predicted"/>
<keyword evidence="2" id="KW-1185">Reference proteome</keyword>